<comment type="caution">
    <text evidence="2">The sequence shown here is derived from an EMBL/GenBank/DDBJ whole genome shotgun (WGS) entry which is preliminary data.</text>
</comment>
<evidence type="ECO:0000259" key="1">
    <source>
        <dbReference type="PROSITE" id="PS50075"/>
    </source>
</evidence>
<dbReference type="EMBL" id="MHBZ01000019">
    <property type="protein sequence ID" value="OGY11343.1"/>
    <property type="molecule type" value="Genomic_DNA"/>
</dbReference>
<dbReference type="InterPro" id="IPR009081">
    <property type="entry name" value="PP-bd_ACP"/>
</dbReference>
<dbReference type="Pfam" id="PF00550">
    <property type="entry name" value="PP-binding"/>
    <property type="match status" value="1"/>
</dbReference>
<dbReference type="AlphaFoldDB" id="A0A1G1V7M3"/>
<dbReference type="Proteomes" id="UP000178319">
    <property type="component" value="Unassembled WGS sequence"/>
</dbReference>
<dbReference type="SUPFAM" id="SSF47336">
    <property type="entry name" value="ACP-like"/>
    <property type="match status" value="1"/>
</dbReference>
<feature type="domain" description="Carrier" evidence="1">
    <location>
        <begin position="1"/>
        <end position="76"/>
    </location>
</feature>
<accession>A0A1G1V7M3</accession>
<dbReference type="PROSITE" id="PS50075">
    <property type="entry name" value="CARRIER"/>
    <property type="match status" value="1"/>
</dbReference>
<gene>
    <name evidence="2" type="ORF">A3D26_02450</name>
</gene>
<sequence length="78" mass="8712">MSPKDRVKEILAEKLGVELTDIDNQSLLLEDLGVDGIILAEVLESIKTKTNVEVPIEEVKEVQTVSELENLVEEHTLE</sequence>
<dbReference type="STRING" id="1797516.A3D26_02450"/>
<reference evidence="2 3" key="1">
    <citation type="journal article" date="2016" name="Nat. Commun.">
        <title>Thousands of microbial genomes shed light on interconnected biogeochemical processes in an aquifer system.</title>
        <authorList>
            <person name="Anantharaman K."/>
            <person name="Brown C.T."/>
            <person name="Hug L.A."/>
            <person name="Sharon I."/>
            <person name="Castelle C.J."/>
            <person name="Probst A.J."/>
            <person name="Thomas B.C."/>
            <person name="Singh A."/>
            <person name="Wilkins M.J."/>
            <person name="Karaoz U."/>
            <person name="Brodie E.L."/>
            <person name="Williams K.H."/>
            <person name="Hubbard S.S."/>
            <person name="Banfield J.F."/>
        </authorList>
    </citation>
    <scope>NUCLEOTIDE SEQUENCE [LARGE SCALE GENOMIC DNA]</scope>
</reference>
<proteinExistence type="predicted"/>
<dbReference type="Gene3D" id="1.10.1200.10">
    <property type="entry name" value="ACP-like"/>
    <property type="match status" value="1"/>
</dbReference>
<dbReference type="InterPro" id="IPR036736">
    <property type="entry name" value="ACP-like_sf"/>
</dbReference>
<evidence type="ECO:0000313" key="2">
    <source>
        <dbReference type="EMBL" id="OGY11343.1"/>
    </source>
</evidence>
<name>A0A1G1V7M3_9BACT</name>
<evidence type="ECO:0000313" key="3">
    <source>
        <dbReference type="Proteomes" id="UP000178319"/>
    </source>
</evidence>
<organism evidence="2 3">
    <name type="scientific">Candidatus Blackburnbacteria bacterium RIFCSPHIGHO2_02_FULL_44_20</name>
    <dbReference type="NCBI Taxonomy" id="1797516"/>
    <lineage>
        <taxon>Bacteria</taxon>
        <taxon>Candidatus Blackburniibacteriota</taxon>
    </lineage>
</organism>
<protein>
    <recommendedName>
        <fullName evidence="1">Carrier domain-containing protein</fullName>
    </recommendedName>
</protein>